<dbReference type="PANTHER" id="PTHR11699">
    <property type="entry name" value="ALDEHYDE DEHYDROGENASE-RELATED"/>
    <property type="match status" value="1"/>
</dbReference>
<evidence type="ECO:0000256" key="5">
    <source>
        <dbReference type="PROSITE-ProRule" id="PRU10007"/>
    </source>
</evidence>
<dbReference type="Gene3D" id="3.40.309.10">
    <property type="entry name" value="Aldehyde Dehydrogenase, Chain A, domain 2"/>
    <property type="match status" value="1"/>
</dbReference>
<gene>
    <name evidence="9" type="ORF">M501DRAFT_1015955</name>
</gene>
<protein>
    <recommendedName>
        <fullName evidence="3">aldehyde dehydrogenase (NAD(+))</fullName>
        <ecNumber evidence="3">1.2.1.3</ecNumber>
    </recommendedName>
</protein>
<dbReference type="PROSITE" id="PS00070">
    <property type="entry name" value="ALDEHYDE_DEHYDR_CYS"/>
    <property type="match status" value="1"/>
</dbReference>
<evidence type="ECO:0000256" key="6">
    <source>
        <dbReference type="RuleBase" id="RU003345"/>
    </source>
</evidence>
<evidence type="ECO:0000259" key="8">
    <source>
        <dbReference type="Pfam" id="PF00171"/>
    </source>
</evidence>
<dbReference type="InterPro" id="IPR016161">
    <property type="entry name" value="Ald_DH/histidinol_DH"/>
</dbReference>
<dbReference type="SUPFAM" id="SSF53720">
    <property type="entry name" value="ALDH-like"/>
    <property type="match status" value="1"/>
</dbReference>
<dbReference type="InterPro" id="IPR016163">
    <property type="entry name" value="Ald_DH_C"/>
</dbReference>
<keyword evidence="10" id="KW-1185">Reference proteome</keyword>
<dbReference type="InterPro" id="IPR015590">
    <property type="entry name" value="Aldehyde_DH_dom"/>
</dbReference>
<organism evidence="9 10">
    <name type="scientific">Patellaria atrata CBS 101060</name>
    <dbReference type="NCBI Taxonomy" id="1346257"/>
    <lineage>
        <taxon>Eukaryota</taxon>
        <taxon>Fungi</taxon>
        <taxon>Dikarya</taxon>
        <taxon>Ascomycota</taxon>
        <taxon>Pezizomycotina</taxon>
        <taxon>Dothideomycetes</taxon>
        <taxon>Dothideomycetes incertae sedis</taxon>
        <taxon>Patellariales</taxon>
        <taxon>Patellariaceae</taxon>
        <taxon>Patellaria</taxon>
    </lineage>
</organism>
<evidence type="ECO:0000313" key="10">
    <source>
        <dbReference type="Proteomes" id="UP000799429"/>
    </source>
</evidence>
<evidence type="ECO:0000256" key="4">
    <source>
        <dbReference type="ARBA" id="ARBA00049194"/>
    </source>
</evidence>
<dbReference type="Gene3D" id="3.40.605.10">
    <property type="entry name" value="Aldehyde Dehydrogenase, Chain A, domain 1"/>
    <property type="match status" value="1"/>
</dbReference>
<evidence type="ECO:0000256" key="2">
    <source>
        <dbReference type="ARBA" id="ARBA00023002"/>
    </source>
</evidence>
<keyword evidence="7" id="KW-0812">Transmembrane</keyword>
<dbReference type="InterPro" id="IPR029510">
    <property type="entry name" value="Ald_DH_CS_GLU"/>
</dbReference>
<sequence length="592" mass="63863">MEYFAQLNESQTIALLVTISIALFGCFYLLIPDLEAIVDFNVPIPEQCQPEWKGQELDEPSLKVPSSSAIQCYCPANGRSLGLINPTTAGGIDRAIVKAKEAQVEWAKTGFSQRRRVLKTLLKFILDNQDTIARVACLDSGKTMVDACFGEILVTIEKLKWTIDHGEKALKPERRPTNLLMCYKVNEVRWEPLGVVAACVSWNYPFHNLIGPCISALFTGNAIIVKGSEATAWSSNYYTTIIRNALTACGHSPSLVSSVTCWPATASYLTSHPLISHLTFIGSRPVAHAVCASAAKSLTPVCVELGGKDPAILLDDVANLPRVANILLRGVFQSAGQNCIGIERIICLPTIYPRLITHITPLIRSLRQGSALDSPAAKPIDIGASISPANFPHIESLISEAVAQGARLLAGGKQHHHPDHPKGHYFAPTLLVDVKKEMRIAQTELFAPVFLVLPADNLTHAIDIANSTSYALGASVFGSDPAALDRVVDEVHAGMVAVNDFAAFYAVQLPFGGVKGSGYGRFAGEEGLRGLCNIKAVCRDRFGWVGTSIPGPLCYPIGSAGRAWEMCRGVVEVGYGESLGRRWGGLRRLIGL</sequence>
<dbReference type="CDD" id="cd07098">
    <property type="entry name" value="ALDH_F15-22"/>
    <property type="match status" value="1"/>
</dbReference>
<dbReference type="InterPro" id="IPR016162">
    <property type="entry name" value="Ald_DH_N"/>
</dbReference>
<dbReference type="GO" id="GO:0004029">
    <property type="term" value="F:aldehyde dehydrogenase (NAD+) activity"/>
    <property type="evidence" value="ECO:0007669"/>
    <property type="project" value="UniProtKB-EC"/>
</dbReference>
<reference evidence="9" key="1">
    <citation type="journal article" date="2020" name="Stud. Mycol.">
        <title>101 Dothideomycetes genomes: a test case for predicting lifestyles and emergence of pathogens.</title>
        <authorList>
            <person name="Haridas S."/>
            <person name="Albert R."/>
            <person name="Binder M."/>
            <person name="Bloem J."/>
            <person name="Labutti K."/>
            <person name="Salamov A."/>
            <person name="Andreopoulos B."/>
            <person name="Baker S."/>
            <person name="Barry K."/>
            <person name="Bills G."/>
            <person name="Bluhm B."/>
            <person name="Cannon C."/>
            <person name="Castanera R."/>
            <person name="Culley D."/>
            <person name="Daum C."/>
            <person name="Ezra D."/>
            <person name="Gonzalez J."/>
            <person name="Henrissat B."/>
            <person name="Kuo A."/>
            <person name="Liang C."/>
            <person name="Lipzen A."/>
            <person name="Lutzoni F."/>
            <person name="Magnuson J."/>
            <person name="Mondo S."/>
            <person name="Nolan M."/>
            <person name="Ohm R."/>
            <person name="Pangilinan J."/>
            <person name="Park H.-J."/>
            <person name="Ramirez L."/>
            <person name="Alfaro M."/>
            <person name="Sun H."/>
            <person name="Tritt A."/>
            <person name="Yoshinaga Y."/>
            <person name="Zwiers L.-H."/>
            <person name="Turgeon B."/>
            <person name="Goodwin S."/>
            <person name="Spatafora J."/>
            <person name="Crous P."/>
            <person name="Grigoriev I."/>
        </authorList>
    </citation>
    <scope>NUCLEOTIDE SEQUENCE</scope>
    <source>
        <strain evidence="9">CBS 101060</strain>
    </source>
</reference>
<keyword evidence="7" id="KW-0472">Membrane</keyword>
<dbReference type="InterPro" id="IPR016160">
    <property type="entry name" value="Ald_DH_CS_CYS"/>
</dbReference>
<evidence type="ECO:0000256" key="1">
    <source>
        <dbReference type="ARBA" id="ARBA00009986"/>
    </source>
</evidence>
<dbReference type="FunFam" id="3.40.309.10:FF:000024">
    <property type="entry name" value="Betaine aldehyde dehydrogenase"/>
    <property type="match status" value="1"/>
</dbReference>
<proteinExistence type="inferred from homology"/>
<dbReference type="FunFam" id="3.40.605.10:FF:000014">
    <property type="entry name" value="aldehyde dehydrogenase 22A1"/>
    <property type="match status" value="1"/>
</dbReference>
<evidence type="ECO:0000313" key="9">
    <source>
        <dbReference type="EMBL" id="KAF2839868.1"/>
    </source>
</evidence>
<comment type="caution">
    <text evidence="9">The sequence shown here is derived from an EMBL/GenBank/DDBJ whole genome shotgun (WGS) entry which is preliminary data.</text>
</comment>
<dbReference type="Proteomes" id="UP000799429">
    <property type="component" value="Unassembled WGS sequence"/>
</dbReference>
<feature type="active site" evidence="5">
    <location>
        <position position="304"/>
    </location>
</feature>
<dbReference type="Pfam" id="PF00171">
    <property type="entry name" value="Aldedh"/>
    <property type="match status" value="1"/>
</dbReference>
<dbReference type="EMBL" id="MU006094">
    <property type="protein sequence ID" value="KAF2839868.1"/>
    <property type="molecule type" value="Genomic_DNA"/>
</dbReference>
<dbReference type="AlphaFoldDB" id="A0A9P4SE00"/>
<dbReference type="PROSITE" id="PS00687">
    <property type="entry name" value="ALDEHYDE_DEHYDR_GLU"/>
    <property type="match status" value="1"/>
</dbReference>
<comment type="similarity">
    <text evidence="1 6">Belongs to the aldehyde dehydrogenase family.</text>
</comment>
<feature type="domain" description="Aldehyde dehydrogenase" evidence="8">
    <location>
        <begin position="67"/>
        <end position="537"/>
    </location>
</feature>
<keyword evidence="2 6" id="KW-0560">Oxidoreductase</keyword>
<accession>A0A9P4SE00</accession>
<dbReference type="EC" id="1.2.1.3" evidence="3"/>
<dbReference type="OrthoDB" id="310895at2759"/>
<comment type="catalytic activity">
    <reaction evidence="4">
        <text>an aldehyde + NAD(+) + H2O = a carboxylate + NADH + 2 H(+)</text>
        <dbReference type="Rhea" id="RHEA:16185"/>
        <dbReference type="ChEBI" id="CHEBI:15377"/>
        <dbReference type="ChEBI" id="CHEBI:15378"/>
        <dbReference type="ChEBI" id="CHEBI:17478"/>
        <dbReference type="ChEBI" id="CHEBI:29067"/>
        <dbReference type="ChEBI" id="CHEBI:57540"/>
        <dbReference type="ChEBI" id="CHEBI:57945"/>
        <dbReference type="EC" id="1.2.1.3"/>
    </reaction>
</comment>
<feature type="transmembrane region" description="Helical" evidence="7">
    <location>
        <begin position="12"/>
        <end position="31"/>
    </location>
</feature>
<keyword evidence="7" id="KW-1133">Transmembrane helix</keyword>
<name>A0A9P4SE00_9PEZI</name>
<evidence type="ECO:0000256" key="7">
    <source>
        <dbReference type="SAM" id="Phobius"/>
    </source>
</evidence>
<evidence type="ECO:0000256" key="3">
    <source>
        <dbReference type="ARBA" id="ARBA00024226"/>
    </source>
</evidence>